<dbReference type="GO" id="GO:0032259">
    <property type="term" value="P:methylation"/>
    <property type="evidence" value="ECO:0007669"/>
    <property type="project" value="UniProtKB-KW"/>
</dbReference>
<dbReference type="InterPro" id="IPR029028">
    <property type="entry name" value="Alpha/beta_knot_MTases"/>
</dbReference>
<dbReference type="CDD" id="cd18097">
    <property type="entry name" value="SpoU-like"/>
    <property type="match status" value="1"/>
</dbReference>
<evidence type="ECO:0000256" key="2">
    <source>
        <dbReference type="ARBA" id="ARBA00022679"/>
    </source>
</evidence>
<gene>
    <name evidence="4" type="ORF">ETU09_05955</name>
</gene>
<protein>
    <submittedName>
        <fullName evidence="4">TrmH family RNA methyltransferase</fullName>
    </submittedName>
</protein>
<sequence>MSLEKKTEKLKLDALNRKSIEEFKTSEKIPVVVLLDNIRSMNNVGSVFRTSDAFSIKKIFLCGITPCPPHREIQKTALGATESVDWEFYEDILQLIKNLKKEGYLLVGIEQVKDSILLQDFTINCKNKYALILGNEVDGITDSILDEIDLFVEIPQSGTKHSLNVSVCSGIILWEWYKNFI</sequence>
<dbReference type="EMBL" id="SELH01000018">
    <property type="protein sequence ID" value="TWP28467.1"/>
    <property type="molecule type" value="Genomic_DNA"/>
</dbReference>
<dbReference type="SUPFAM" id="SSF75217">
    <property type="entry name" value="alpha/beta knot"/>
    <property type="match status" value="1"/>
</dbReference>
<dbReference type="RefSeq" id="WP_146261739.1">
    <property type="nucleotide sequence ID" value="NZ_SELG01000031.1"/>
</dbReference>
<evidence type="ECO:0000313" key="4">
    <source>
        <dbReference type="EMBL" id="TWP28467.1"/>
    </source>
</evidence>
<dbReference type="InterPro" id="IPR029026">
    <property type="entry name" value="tRNA_m1G_MTases_N"/>
</dbReference>
<dbReference type="GO" id="GO:0006396">
    <property type="term" value="P:RNA processing"/>
    <property type="evidence" value="ECO:0007669"/>
    <property type="project" value="InterPro"/>
</dbReference>
<dbReference type="Pfam" id="PF00588">
    <property type="entry name" value="SpoU_methylase"/>
    <property type="match status" value="1"/>
</dbReference>
<reference evidence="4 5" key="1">
    <citation type="submission" date="2019-02" db="EMBL/GenBank/DDBJ databases">
        <title>Apibacter muscae sp. nov.: a novel member of the house fly microbiota.</title>
        <authorList>
            <person name="Park R."/>
        </authorList>
    </citation>
    <scope>NUCLEOTIDE SEQUENCE [LARGE SCALE GENOMIC DNA]</scope>
    <source>
        <strain evidence="4 5">AL1</strain>
    </source>
</reference>
<dbReference type="Proteomes" id="UP000319499">
    <property type="component" value="Unassembled WGS sequence"/>
</dbReference>
<proteinExistence type="predicted"/>
<dbReference type="AlphaFoldDB" id="A0A563DEG6"/>
<name>A0A563DEG6_9FLAO</name>
<keyword evidence="2 4" id="KW-0808">Transferase</keyword>
<keyword evidence="5" id="KW-1185">Reference proteome</keyword>
<dbReference type="InterPro" id="IPR001537">
    <property type="entry name" value="SpoU_MeTrfase"/>
</dbReference>
<comment type="caution">
    <text evidence="4">The sequence shown here is derived from an EMBL/GenBank/DDBJ whole genome shotgun (WGS) entry which is preliminary data.</text>
</comment>
<dbReference type="OrthoDB" id="9795352at2"/>
<dbReference type="PANTHER" id="PTHR46429">
    <property type="entry name" value="23S RRNA (GUANOSINE-2'-O-)-METHYLTRANSFERASE RLMB"/>
    <property type="match status" value="1"/>
</dbReference>
<dbReference type="InterPro" id="IPR004441">
    <property type="entry name" value="rRNA_MeTrfase_TrmH"/>
</dbReference>
<organism evidence="4 5">
    <name type="scientific">Apibacter muscae</name>
    <dbReference type="NCBI Taxonomy" id="2509004"/>
    <lineage>
        <taxon>Bacteria</taxon>
        <taxon>Pseudomonadati</taxon>
        <taxon>Bacteroidota</taxon>
        <taxon>Flavobacteriia</taxon>
        <taxon>Flavobacteriales</taxon>
        <taxon>Weeksellaceae</taxon>
        <taxon>Apibacter</taxon>
    </lineage>
</organism>
<dbReference type="GO" id="GO:0008173">
    <property type="term" value="F:RNA methyltransferase activity"/>
    <property type="evidence" value="ECO:0007669"/>
    <property type="project" value="InterPro"/>
</dbReference>
<feature type="domain" description="tRNA/rRNA methyltransferase SpoU type" evidence="3">
    <location>
        <begin position="31"/>
        <end position="174"/>
    </location>
</feature>
<dbReference type="GO" id="GO:0005829">
    <property type="term" value="C:cytosol"/>
    <property type="evidence" value="ECO:0007669"/>
    <property type="project" value="TreeGrafter"/>
</dbReference>
<evidence type="ECO:0000256" key="1">
    <source>
        <dbReference type="ARBA" id="ARBA00022603"/>
    </source>
</evidence>
<evidence type="ECO:0000259" key="3">
    <source>
        <dbReference type="Pfam" id="PF00588"/>
    </source>
</evidence>
<keyword evidence="1 4" id="KW-0489">Methyltransferase</keyword>
<dbReference type="GO" id="GO:0003723">
    <property type="term" value="F:RNA binding"/>
    <property type="evidence" value="ECO:0007669"/>
    <property type="project" value="InterPro"/>
</dbReference>
<accession>A0A563DEG6</accession>
<dbReference type="Gene3D" id="3.40.1280.10">
    <property type="match status" value="1"/>
</dbReference>
<dbReference type="PANTHER" id="PTHR46429:SF1">
    <property type="entry name" value="23S RRNA (GUANOSINE-2'-O-)-METHYLTRANSFERASE RLMB"/>
    <property type="match status" value="1"/>
</dbReference>
<evidence type="ECO:0000313" key="5">
    <source>
        <dbReference type="Proteomes" id="UP000319499"/>
    </source>
</evidence>